<dbReference type="RefSeq" id="WP_198443044.1">
    <property type="nucleotide sequence ID" value="NZ_CBCSHE010000010.1"/>
</dbReference>
<dbReference type="EMBL" id="CP064936">
    <property type="protein sequence ID" value="QQA01530.1"/>
    <property type="molecule type" value="Genomic_DNA"/>
</dbReference>
<feature type="signal peptide" evidence="2">
    <location>
        <begin position="1"/>
        <end position="23"/>
    </location>
</feature>
<accession>A0A7T3REB8</accession>
<reference evidence="3 4" key="1">
    <citation type="submission" date="2020-11" db="EMBL/GenBank/DDBJ databases">
        <title>Treponema Peruensis nv. sp., first commensal Treponema isolated from human feces.</title>
        <authorList>
            <person name="Belkhou C."/>
            <person name="Raes J."/>
        </authorList>
    </citation>
    <scope>NUCLEOTIDE SEQUENCE [LARGE SCALE GENOMIC DNA]</scope>
    <source>
        <strain evidence="3 4">RCC2812</strain>
    </source>
</reference>
<dbReference type="Proteomes" id="UP000595224">
    <property type="component" value="Chromosome"/>
</dbReference>
<keyword evidence="2" id="KW-0732">Signal</keyword>
<feature type="region of interest" description="Disordered" evidence="1">
    <location>
        <begin position="69"/>
        <end position="95"/>
    </location>
</feature>
<evidence type="ECO:0000313" key="3">
    <source>
        <dbReference type="EMBL" id="QQA01530.1"/>
    </source>
</evidence>
<evidence type="ECO:0000256" key="2">
    <source>
        <dbReference type="SAM" id="SignalP"/>
    </source>
</evidence>
<keyword evidence="4" id="KW-1185">Reference proteome</keyword>
<gene>
    <name evidence="3" type="ORF">IWA51_02635</name>
</gene>
<organism evidence="3 4">
    <name type="scientific">Treponema peruense</name>
    <dbReference type="NCBI Taxonomy" id="2787628"/>
    <lineage>
        <taxon>Bacteria</taxon>
        <taxon>Pseudomonadati</taxon>
        <taxon>Spirochaetota</taxon>
        <taxon>Spirochaetia</taxon>
        <taxon>Spirochaetales</taxon>
        <taxon>Treponemataceae</taxon>
        <taxon>Treponema</taxon>
    </lineage>
</organism>
<feature type="compositionally biased region" description="Basic and acidic residues" evidence="1">
    <location>
        <begin position="72"/>
        <end position="91"/>
    </location>
</feature>
<evidence type="ECO:0000256" key="1">
    <source>
        <dbReference type="SAM" id="MobiDB-lite"/>
    </source>
</evidence>
<name>A0A7T3REB8_9SPIR</name>
<dbReference type="AlphaFoldDB" id="A0A7T3REB8"/>
<sequence length="299" mass="32939">MRACKIAALLLLTAHLAAQNAYSQDSSKDGILSPDFPSMPSVAAPSIGRSFYTPGTPDFYTGAESLKQNNTVREKSASEKTESTQKTDTKKTSSSAAKKITATDLLSLKSSGLLKIMDTDYRSQNDAETKVLLERVLDNIETIKEDSKTAQKTETNATVQHPAAAAVPSQTAASTQSPVPHILRFTVNGYNILSTCRRIFISDVQPNGAFLVTGDRRYTSDKKMREETFHILFKTAPGENGITNYSAAAVVSQDYENKYSFLYQLSQRKDLKAVRVGNLVTMRTEDPDWKMEFLIDIGQ</sequence>
<protein>
    <submittedName>
        <fullName evidence="3">Uncharacterized protein</fullName>
    </submittedName>
</protein>
<dbReference type="KEGG" id="tper:IWA51_02635"/>
<proteinExistence type="predicted"/>
<feature type="chain" id="PRO_5032763181" evidence="2">
    <location>
        <begin position="24"/>
        <end position="299"/>
    </location>
</feature>
<evidence type="ECO:0000313" key="4">
    <source>
        <dbReference type="Proteomes" id="UP000595224"/>
    </source>
</evidence>